<organism evidence="1 2">
    <name type="scientific">Muraenolepis orangiensis</name>
    <name type="common">Patagonian moray cod</name>
    <dbReference type="NCBI Taxonomy" id="630683"/>
    <lineage>
        <taxon>Eukaryota</taxon>
        <taxon>Metazoa</taxon>
        <taxon>Chordata</taxon>
        <taxon>Craniata</taxon>
        <taxon>Vertebrata</taxon>
        <taxon>Euteleostomi</taxon>
        <taxon>Actinopterygii</taxon>
        <taxon>Neopterygii</taxon>
        <taxon>Teleostei</taxon>
        <taxon>Neoteleostei</taxon>
        <taxon>Acanthomorphata</taxon>
        <taxon>Zeiogadaria</taxon>
        <taxon>Gadariae</taxon>
        <taxon>Gadiformes</taxon>
        <taxon>Muraenolepidoidei</taxon>
        <taxon>Muraenolepididae</taxon>
        <taxon>Muraenolepis</taxon>
    </lineage>
</organism>
<protein>
    <submittedName>
        <fullName evidence="1">Uncharacterized protein</fullName>
    </submittedName>
</protein>
<accession>A0A9Q0DF33</accession>
<proteinExistence type="predicted"/>
<evidence type="ECO:0000313" key="1">
    <source>
        <dbReference type="EMBL" id="KAJ3586501.1"/>
    </source>
</evidence>
<comment type="caution">
    <text evidence="1">The sequence shown here is derived from an EMBL/GenBank/DDBJ whole genome shotgun (WGS) entry which is preliminary data.</text>
</comment>
<name>A0A9Q0DF33_9TELE</name>
<gene>
    <name evidence="1" type="ORF">NHX12_012899</name>
</gene>
<keyword evidence="2" id="KW-1185">Reference proteome</keyword>
<dbReference type="EMBL" id="JANIIK010000117">
    <property type="protein sequence ID" value="KAJ3586501.1"/>
    <property type="molecule type" value="Genomic_DNA"/>
</dbReference>
<dbReference type="Proteomes" id="UP001148018">
    <property type="component" value="Unassembled WGS sequence"/>
</dbReference>
<dbReference type="AlphaFoldDB" id="A0A9Q0DF33"/>
<sequence>MMDDNQQLAQRIDGAIQSASQEPVSQAWLLVQWMPALVMQPTETPSSSSPSINTGQAAREQLVPAWMERGPRWPATPRHRVWQAPPLCGGLWRWRRTAASPPEFRIEEEYEWAGRGVKWEELRDGW</sequence>
<evidence type="ECO:0000313" key="2">
    <source>
        <dbReference type="Proteomes" id="UP001148018"/>
    </source>
</evidence>
<reference evidence="1" key="1">
    <citation type="submission" date="2022-07" db="EMBL/GenBank/DDBJ databases">
        <title>Chromosome-level genome of Muraenolepis orangiensis.</title>
        <authorList>
            <person name="Kim J."/>
        </authorList>
    </citation>
    <scope>NUCLEOTIDE SEQUENCE</scope>
    <source>
        <strain evidence="1">KU_S4_2022</strain>
        <tissue evidence="1">Muscle</tissue>
    </source>
</reference>